<dbReference type="Proteomes" id="UP000601099">
    <property type="component" value="Unassembled WGS sequence"/>
</dbReference>
<accession>A0ABS0L1N5</accession>
<dbReference type="PANTHER" id="PTHR47197:SF3">
    <property type="entry name" value="DIHYDRO-HEME D1 DEHYDROGENASE"/>
    <property type="match status" value="1"/>
</dbReference>
<proteinExistence type="predicted"/>
<feature type="signal peptide" evidence="1">
    <location>
        <begin position="1"/>
        <end position="34"/>
    </location>
</feature>
<keyword evidence="1" id="KW-0732">Signal</keyword>
<feature type="chain" id="PRO_5045244021" description="YncE family protein" evidence="1">
    <location>
        <begin position="35"/>
        <end position="716"/>
    </location>
</feature>
<name>A0ABS0L1N5_9BACT</name>
<dbReference type="EMBL" id="JADWYK010000003">
    <property type="protein sequence ID" value="MBG8553334.1"/>
    <property type="molecule type" value="Genomic_DNA"/>
</dbReference>
<evidence type="ECO:0008006" key="4">
    <source>
        <dbReference type="Google" id="ProtNLM"/>
    </source>
</evidence>
<dbReference type="InterPro" id="IPR013211">
    <property type="entry name" value="LVIVD"/>
</dbReference>
<dbReference type="SUPFAM" id="SSF63825">
    <property type="entry name" value="YWTD domain"/>
    <property type="match status" value="1"/>
</dbReference>
<dbReference type="PANTHER" id="PTHR47197">
    <property type="entry name" value="PROTEIN NIRF"/>
    <property type="match status" value="1"/>
</dbReference>
<dbReference type="Gene3D" id="2.130.10.10">
    <property type="entry name" value="YVTN repeat-like/Quinoprotein amine dehydrogenase"/>
    <property type="match status" value="1"/>
</dbReference>
<dbReference type="InterPro" id="IPR051200">
    <property type="entry name" value="Host-pathogen_enzymatic-act"/>
</dbReference>
<evidence type="ECO:0000313" key="3">
    <source>
        <dbReference type="Proteomes" id="UP000601099"/>
    </source>
</evidence>
<gene>
    <name evidence="2" type="ORF">I5L79_07240</name>
</gene>
<protein>
    <recommendedName>
        <fullName evidence="4">YncE family protein</fullName>
    </recommendedName>
</protein>
<evidence type="ECO:0000256" key="1">
    <source>
        <dbReference type="SAM" id="SignalP"/>
    </source>
</evidence>
<comment type="caution">
    <text evidence="2">The sequence shown here is derived from an EMBL/GenBank/DDBJ whole genome shotgun (WGS) entry which is preliminary data.</text>
</comment>
<organism evidence="2 3">
    <name type="scientific">Hymenobacter guriensis</name>
    <dbReference type="NCBI Taxonomy" id="2793065"/>
    <lineage>
        <taxon>Bacteria</taxon>
        <taxon>Pseudomonadati</taxon>
        <taxon>Bacteroidota</taxon>
        <taxon>Cytophagia</taxon>
        <taxon>Cytophagales</taxon>
        <taxon>Hymenobacteraceae</taxon>
        <taxon>Hymenobacter</taxon>
    </lineage>
</organism>
<evidence type="ECO:0000313" key="2">
    <source>
        <dbReference type="EMBL" id="MBG8553334.1"/>
    </source>
</evidence>
<keyword evidence="3" id="KW-1185">Reference proteome</keyword>
<sequence length="716" mass="72436">MLHVLRTTAVCRLKFWLLACLLFCLGLGALPGRAQTPAGNVGIGTTAPTQKLDVDGNLRVRGLSGTGVRLPQVQPDGTLGVGAPLFSSAPGGSVLPLDALRIAPDGEERTYDVVLYNNRLYAATDNGLRIYDVSNPAVPVLLGQQASGANAIAVSTSAGRTLLYSADYGNLLQVFDVTNPAAVSLLSQAATGEGSPTSSYPIDIAVSGTTVYVVNADGNTLEIFDVSNPLAPPVRRSTTLLAPYTSTLNGLRVTVAGTTVYIIDAENKALYVYNASNPSAPTRLNGAGGLALSAAPYGLALAGTALYIATNDGKLHVYDVATPANPTLLGSAAGGSSPIDLAVAGTKAVLVNYDATGVQIFDISNPAAPTLESTGPALPAAVAATVPSYAYPYSLATDGTTAYIGVDFSSLIGVVTLGGAPRVVVVGPDGSLGSVPAPAAPTPAPTLSLSGQTLSISGGNSVTLPSTATPGDNLGNHTATENLKLTGKWLSNDGGNEGLRVDNAGNVGVGSAPAASRLHVLNSGSYDVATFESGNAGPHLQLTKTGAGTAVVDYIGTDFGDANRQGALELRGVKSVTVSGDGNPDAPDLVVTEAGNVGVGTGSAAATSLDVNGALTLRPNAALINLTGDNQAVAVGNRSFLQVSSNSVTATDRTIVLGAGTQAGQVLYLMNMANNCELVDFTGVVNLSQTRILTAGDVLQLIWSGTKWFEVSYSDN</sequence>
<dbReference type="InterPro" id="IPR015943">
    <property type="entry name" value="WD40/YVTN_repeat-like_dom_sf"/>
</dbReference>
<dbReference type="Pfam" id="PF08309">
    <property type="entry name" value="LVIVD"/>
    <property type="match status" value="4"/>
</dbReference>
<dbReference type="RefSeq" id="WP_196954351.1">
    <property type="nucleotide sequence ID" value="NZ_JADWYK010000003.1"/>
</dbReference>
<reference evidence="2 3" key="1">
    <citation type="submission" date="2020-11" db="EMBL/GenBank/DDBJ databases">
        <title>Hymenobacter sp.</title>
        <authorList>
            <person name="Kim M.K."/>
        </authorList>
    </citation>
    <scope>NUCLEOTIDE SEQUENCE [LARGE SCALE GENOMIC DNA]</scope>
    <source>
        <strain evidence="2 3">BT594</strain>
    </source>
</reference>